<reference evidence="3 4" key="1">
    <citation type="submission" date="2022-05" db="EMBL/GenBank/DDBJ databases">
        <title>Genome Resource of Streptomyces lavenduligriseus GA1-1, a Strain with Broad-Spectrum Antifungal Activity against Phytopathogenic Fungi.</title>
        <authorList>
            <person name="Qi D."/>
        </authorList>
    </citation>
    <scope>NUCLEOTIDE SEQUENCE [LARGE SCALE GENOMIC DNA]</scope>
    <source>
        <strain evidence="3 4">GA1-1</strain>
    </source>
</reference>
<dbReference type="InterPro" id="IPR025295">
    <property type="entry name" value="eCIS_core_dom"/>
</dbReference>
<evidence type="ECO:0000313" key="3">
    <source>
        <dbReference type="EMBL" id="MCL3997544.1"/>
    </source>
</evidence>
<feature type="region of interest" description="Disordered" evidence="1">
    <location>
        <begin position="249"/>
        <end position="270"/>
    </location>
</feature>
<feature type="compositionally biased region" description="Low complexity" evidence="1">
    <location>
        <begin position="314"/>
        <end position="328"/>
    </location>
</feature>
<feature type="compositionally biased region" description="Low complexity" evidence="1">
    <location>
        <begin position="249"/>
        <end position="262"/>
    </location>
</feature>
<feature type="region of interest" description="Disordered" evidence="1">
    <location>
        <begin position="160"/>
        <end position="216"/>
    </location>
</feature>
<feature type="compositionally biased region" description="Basic and acidic residues" evidence="1">
    <location>
        <begin position="57"/>
        <end position="76"/>
    </location>
</feature>
<organism evidence="3 4">
    <name type="scientific">Streptomyces lavenduligriseus</name>
    <dbReference type="NCBI Taxonomy" id="67315"/>
    <lineage>
        <taxon>Bacteria</taxon>
        <taxon>Bacillati</taxon>
        <taxon>Actinomycetota</taxon>
        <taxon>Actinomycetes</taxon>
        <taxon>Kitasatosporales</taxon>
        <taxon>Streptomycetaceae</taxon>
        <taxon>Streptomyces</taxon>
    </lineage>
</organism>
<evidence type="ECO:0000256" key="1">
    <source>
        <dbReference type="SAM" id="MobiDB-lite"/>
    </source>
</evidence>
<accession>A0ABT0P1D9</accession>
<feature type="compositionally biased region" description="Basic and acidic residues" evidence="1">
    <location>
        <begin position="1"/>
        <end position="22"/>
    </location>
</feature>
<dbReference type="Pfam" id="PF13699">
    <property type="entry name" value="eCIS_core"/>
    <property type="match status" value="1"/>
</dbReference>
<comment type="caution">
    <text evidence="3">The sequence shown here is derived from an EMBL/GenBank/DDBJ whole genome shotgun (WGS) entry which is preliminary data.</text>
</comment>
<evidence type="ECO:0000313" key="4">
    <source>
        <dbReference type="Proteomes" id="UP001202052"/>
    </source>
</evidence>
<feature type="compositionally biased region" description="Low complexity" evidence="1">
    <location>
        <begin position="195"/>
        <end position="216"/>
    </location>
</feature>
<dbReference type="EMBL" id="JAMCCK010000046">
    <property type="protein sequence ID" value="MCL3997544.1"/>
    <property type="molecule type" value="Genomic_DNA"/>
</dbReference>
<feature type="domain" description="eCIS core" evidence="2">
    <location>
        <begin position="91"/>
        <end position="162"/>
    </location>
</feature>
<dbReference type="Proteomes" id="UP001202052">
    <property type="component" value="Unassembled WGS sequence"/>
</dbReference>
<protein>
    <submittedName>
        <fullName evidence="3">DUF4157 domain-containing protein</fullName>
    </submittedName>
</protein>
<gene>
    <name evidence="3" type="ORF">M4438_29295</name>
</gene>
<name>A0ABT0P1D9_9ACTN</name>
<keyword evidence="4" id="KW-1185">Reference proteome</keyword>
<feature type="compositionally biased region" description="Basic and acidic residues" evidence="1">
    <location>
        <begin position="177"/>
        <end position="187"/>
    </location>
</feature>
<feature type="region of interest" description="Disordered" evidence="1">
    <location>
        <begin position="223"/>
        <end position="242"/>
    </location>
</feature>
<sequence length="962" mass="103934">MHSEAQARPARERKGREPDRRPRAASRPPLPGLLTLQSSVGNAAVVQMLLQAGHPGVQEEHQHDADRDHQRAEHPVQRATVHDVLRTPGRPLDDDTREEMETRLGTDFSDVRVHTDAAAQASAAEVGARAYTSGSHVVIGDGGADKHTLAHELTHVIQQRRGRVAGTDNGTGLKVSDPSDRFEREAEATASRALRGPAPGAQQPSGSGASTSATTRPFPVQRAKDDAADDAPGAEQPTHASGEQFTTAAAPAANQAQAPGQARSSSGGAANLPAYAPEDFEFVTELKGGSSSPWHVRVKGKDKVFKFSQPRGRTPLTPAGVPGPVTVPEPHDAAESSAAGAKQAKKSNPLPAEEIMLAEMLTGKIYQAAGAKVLPAEFAWVATGNEAQAEWTLAQVTDFRTVDEDRPDAARIASMADFLPFVGLDVVLAIFDLRKPPNWMKIGADLYRQDLGGAMYVSAQGAPKKPGDFMKSTDVTQTINSMSTGPHSSGSPYAGVPPERFAESLIDLDKRLPPATIEQLVNASGLPEAKRSGLIAALNGRISSGVQWARGYAEPVAMFGRQVSQGLEPATESDWPDTLAYDALEYRDIHRLVGEQRARIESVVTRLGDELSQAAEGSHLATTLRRLDELLAADRQPIGSDRELADTVRRLYGEIRDWPMEVTPEPLRSLARVLRGFADLVSAGEQARARMIGFERSQQRSDDPYAAPPLVGPEELLNPDQYTAAMAKKLHDDLQRLRGRHLVRRVSRAEEANYRIAAKEQDVGKAVEALFDTQGHERGEIVFSVEDAFILSRETAWAEAVKNEVERRFAGEPPVREVPDLGPGYARVVEIPITPELLGFLENYAYFSTPVTAKPNAFMPNPNVKYEGAAGGTGDAGGIPNVVVKKQGFGQFLAATRAITFIDAAASATMRRLWEKEVTEGVDRLRERARLRAKRAEKAEKAPAKADNGLELDDDFFAGLPF</sequence>
<feature type="region of interest" description="Disordered" evidence="1">
    <location>
        <begin position="308"/>
        <end position="347"/>
    </location>
</feature>
<dbReference type="RefSeq" id="WP_249492367.1">
    <property type="nucleotide sequence ID" value="NZ_JAMCCK010000046.1"/>
</dbReference>
<feature type="region of interest" description="Disordered" evidence="1">
    <location>
        <begin position="1"/>
        <end position="36"/>
    </location>
</feature>
<evidence type="ECO:0000259" key="2">
    <source>
        <dbReference type="Pfam" id="PF13699"/>
    </source>
</evidence>
<feature type="region of interest" description="Disordered" evidence="1">
    <location>
        <begin position="56"/>
        <end position="76"/>
    </location>
</feature>
<proteinExistence type="predicted"/>